<evidence type="ECO:0000313" key="1">
    <source>
        <dbReference type="EMBL" id="MBK4715897.1"/>
    </source>
</evidence>
<comment type="caution">
    <text evidence="1">The sequence shown here is derived from an EMBL/GenBank/DDBJ whole genome shotgun (WGS) entry which is preliminary data.</text>
</comment>
<reference evidence="1" key="1">
    <citation type="submission" date="2021-01" db="EMBL/GenBank/DDBJ databases">
        <title>Intestinitalea alba gen. nov., sp. nov., a novel genus of the family Enterobacteriaceae, isolated from the gut of the plastic-eating mealworm Tenebrio molitor L.</title>
        <authorList>
            <person name="Yang Y."/>
        </authorList>
    </citation>
    <scope>NUCLEOTIDE SEQUENCE</scope>
    <source>
        <strain evidence="1">BIT-L3</strain>
    </source>
</reference>
<evidence type="ECO:0000313" key="2">
    <source>
        <dbReference type="Proteomes" id="UP000659047"/>
    </source>
</evidence>
<dbReference type="Gene3D" id="3.10.450.50">
    <property type="match status" value="1"/>
</dbReference>
<keyword evidence="2" id="KW-1185">Reference proteome</keyword>
<name>A0A8K0V2J8_9ENTR</name>
<gene>
    <name evidence="1" type="ORF">JJB97_11265</name>
</gene>
<dbReference type="Proteomes" id="UP000659047">
    <property type="component" value="Unassembled WGS sequence"/>
</dbReference>
<dbReference type="InterPro" id="IPR032710">
    <property type="entry name" value="NTF2-like_dom_sf"/>
</dbReference>
<dbReference type="EMBL" id="JAEPBH010000027">
    <property type="protein sequence ID" value="MBK4715897.1"/>
    <property type="molecule type" value="Genomic_DNA"/>
</dbReference>
<accession>A0A8K0V2J8</accession>
<proteinExistence type="predicted"/>
<dbReference type="SUPFAM" id="SSF54427">
    <property type="entry name" value="NTF2-like"/>
    <property type="match status" value="1"/>
</dbReference>
<dbReference type="RefSeq" id="WP_238714118.1">
    <property type="nucleotide sequence ID" value="NZ_JAEPBH010000027.1"/>
</dbReference>
<dbReference type="AlphaFoldDB" id="A0A8K0V2J8"/>
<sequence length="143" mass="15599">MPALFSIVAAMPAVFAAWRLTGMMAARRPEPEMTAALKTGQRPRKGISTFTRVAQYRDIPDFRVSDMFASGENVAVSGRFTWRSKAVGKTFTSSFSILAKVNNGKMTYCQFMEGTCASASSFRSSGSWRLKTAPANDAYNAGE</sequence>
<organism evidence="1 2">
    <name type="scientific">Tenebrionibacter intestinalis</name>
    <dbReference type="NCBI Taxonomy" id="2799638"/>
    <lineage>
        <taxon>Bacteria</taxon>
        <taxon>Pseudomonadati</taxon>
        <taxon>Pseudomonadota</taxon>
        <taxon>Gammaproteobacteria</taxon>
        <taxon>Enterobacterales</taxon>
        <taxon>Enterobacteriaceae</taxon>
        <taxon>Tenebrionibacter/Tenebrionicola group</taxon>
        <taxon>Tenebrionibacter</taxon>
    </lineage>
</organism>
<protein>
    <submittedName>
        <fullName evidence="1">Uncharacterized protein</fullName>
    </submittedName>
</protein>